<dbReference type="PANTHER" id="PTHR12496:SF0">
    <property type="entry name" value="METHYLTRANSFERASE DOMAIN-CONTAINING PROTEIN"/>
    <property type="match status" value="1"/>
</dbReference>
<accession>A0A3D8Q9R5</accession>
<proteinExistence type="predicted"/>
<dbReference type="Gene3D" id="3.40.50.150">
    <property type="entry name" value="Vaccinia Virus protein VP39"/>
    <property type="match status" value="1"/>
</dbReference>
<comment type="caution">
    <text evidence="2">The sequence shown here is derived from an EMBL/GenBank/DDBJ whole genome shotgun (WGS) entry which is preliminary data.</text>
</comment>
<evidence type="ECO:0000313" key="2">
    <source>
        <dbReference type="EMBL" id="RDW58592.1"/>
    </source>
</evidence>
<gene>
    <name evidence="2" type="ORF">BP6252_13068</name>
</gene>
<dbReference type="STRING" id="1849047.A0A3D8Q9R5"/>
<feature type="domain" description="Methyltransferase" evidence="1">
    <location>
        <begin position="133"/>
        <end position="271"/>
    </location>
</feature>
<organism evidence="2 3">
    <name type="scientific">Coleophoma cylindrospora</name>
    <dbReference type="NCBI Taxonomy" id="1849047"/>
    <lineage>
        <taxon>Eukaryota</taxon>
        <taxon>Fungi</taxon>
        <taxon>Dikarya</taxon>
        <taxon>Ascomycota</taxon>
        <taxon>Pezizomycotina</taxon>
        <taxon>Leotiomycetes</taxon>
        <taxon>Helotiales</taxon>
        <taxon>Dermateaceae</taxon>
        <taxon>Coleophoma</taxon>
    </lineage>
</organism>
<name>A0A3D8Q9R5_9HELO</name>
<evidence type="ECO:0000313" key="3">
    <source>
        <dbReference type="Proteomes" id="UP000256645"/>
    </source>
</evidence>
<dbReference type="InterPro" id="IPR052220">
    <property type="entry name" value="METTL25"/>
</dbReference>
<reference evidence="2 3" key="1">
    <citation type="journal article" date="2018" name="IMA Fungus">
        <title>IMA Genome-F 9: Draft genome sequence of Annulohypoxylon stygium, Aspergillus mulundensis, Berkeleyomyces basicola (syn. Thielaviopsis basicola), Ceratocystis smalleyi, two Cercospora beticola strains, Coleophoma cylindrospora, Fusarium fracticaudum, Phialophora cf. hyalina, and Morchella septimelata.</title>
        <authorList>
            <person name="Wingfield B.D."/>
            <person name="Bills G.F."/>
            <person name="Dong Y."/>
            <person name="Huang W."/>
            <person name="Nel W.J."/>
            <person name="Swalarsk-Parry B.S."/>
            <person name="Vaghefi N."/>
            <person name="Wilken P.M."/>
            <person name="An Z."/>
            <person name="de Beer Z.W."/>
            <person name="De Vos L."/>
            <person name="Chen L."/>
            <person name="Duong T.A."/>
            <person name="Gao Y."/>
            <person name="Hammerbacher A."/>
            <person name="Kikkert J.R."/>
            <person name="Li Y."/>
            <person name="Li H."/>
            <person name="Li K."/>
            <person name="Li Q."/>
            <person name="Liu X."/>
            <person name="Ma X."/>
            <person name="Naidoo K."/>
            <person name="Pethybridge S.J."/>
            <person name="Sun J."/>
            <person name="Steenkamp E.T."/>
            <person name="van der Nest M.A."/>
            <person name="van Wyk S."/>
            <person name="Wingfield M.J."/>
            <person name="Xiong C."/>
            <person name="Yue Q."/>
            <person name="Zhang X."/>
        </authorList>
    </citation>
    <scope>NUCLEOTIDE SEQUENCE [LARGE SCALE GENOMIC DNA]</scope>
    <source>
        <strain evidence="2 3">BP6252</strain>
    </source>
</reference>
<dbReference type="OrthoDB" id="10258156at2759"/>
<keyword evidence="3" id="KW-1185">Reference proteome</keyword>
<dbReference type="EMBL" id="PDLM01000017">
    <property type="protein sequence ID" value="RDW58592.1"/>
    <property type="molecule type" value="Genomic_DNA"/>
</dbReference>
<evidence type="ECO:0000259" key="1">
    <source>
        <dbReference type="Pfam" id="PF13679"/>
    </source>
</evidence>
<sequence>MSNLPTAYDNLERFTDDLCDFIATPLIRQLTGGIHVNDALIHDSWETLPQEWTRWWSLIADHRLAQQDLINAIDENAETRSKGHGEQAQFSQRRPESLTEWLSTMKSLAISRTQRPGPTITLPEVLMARMKTKKIAEVSRAAAYIQGVCQSKGITHIIDMGSGQGYLSISLAYLFPNLQILAIDSSKSQVAGSQLFATSLDIPESRIKHLVHLIDSSLGLSAIINDWADGQSCMLVGLHACGSLSEHMLRYFTTVNCIKALAVVGCCYNHIVPHSPSCPTGFPISSALREKGVKLSATALMTACQAPNNWGTQDKDRSRGKEESDFGTRRLYRAIMEKLLFDKGIKMNFRQKPFWGIRKGDLVDFTTFARRAMDCLEIDYDKITTVELSYYERKYQDCKGQIAILWTLSVLCCKVIESVIALDRYLYLVEQKADNVDIVSIFDFKISPRNLMVVAEKGVVDKSQ</sequence>
<dbReference type="SUPFAM" id="SSF53335">
    <property type="entry name" value="S-adenosyl-L-methionine-dependent methyltransferases"/>
    <property type="match status" value="1"/>
</dbReference>
<dbReference type="InterPro" id="IPR025714">
    <property type="entry name" value="Methyltranfer_dom"/>
</dbReference>
<dbReference type="InterPro" id="IPR029063">
    <property type="entry name" value="SAM-dependent_MTases_sf"/>
</dbReference>
<dbReference type="Proteomes" id="UP000256645">
    <property type="component" value="Unassembled WGS sequence"/>
</dbReference>
<protein>
    <submittedName>
        <fullName evidence="2">CRA-b-like protein</fullName>
    </submittedName>
</protein>
<dbReference type="AlphaFoldDB" id="A0A3D8Q9R5"/>
<dbReference type="Pfam" id="PF13679">
    <property type="entry name" value="Methyltransf_32"/>
    <property type="match status" value="1"/>
</dbReference>
<dbReference type="PANTHER" id="PTHR12496">
    <property type="entry name" value="CGI-41 METHYLTRANSFERASE"/>
    <property type="match status" value="1"/>
</dbReference>